<dbReference type="PANTHER" id="PTHR45138">
    <property type="entry name" value="REGULATORY COMPONENTS OF SENSORY TRANSDUCTION SYSTEM"/>
    <property type="match status" value="1"/>
</dbReference>
<sequence length="606" mass="68619">MAGYKTSRVWSMTTQNPIEVARETLKQLSLRKLLPTPENFERVYHELTQTPIERDNKLGTQLLRALETIPAESAQSKSLLLRLKQATEESRWEQLPQLAIDFLRLALTETNLAQTWGSLIQNLIRSWDLRLPDLPQHHKQAALERVLINYGNQPEELNLKLSALVRNWNAPASQREVVDITDSAPPASTGVVAPMASGQDNSWPLWQRTLAFALKHGLEPRLISMPDMVDSLEALIRELEQVSDDASLNVYMPKLRGFMIKLELQTQQEGRLVSGLTNLLRLLLDNVAEINRSDDYLVGQVHSLQEVLSHQPLSMQQVYQLETSLKEVIRKQGMLKSSLDEATSSLRTLLDRFISRLAQMTDSTDDFHNKISKHSEKLKNTSNVEELGGIIGALMEDTSLMQLDLTRSRDELLSAREQVVAAEQRISELENALEAASAKVKEDQLTGAYNRRGLAEHFQREISRAERTNSDLSVALIDVDNFKQLNDRYGHLTGDDALKYLVDVIKHNLRPADIVARFGGEEFVLLMPDTPVDEAIDTVQRLQRELTRTFFLANNDRLVITFSAGIAKWHLGEQDIEVIERADQAMYQAKISGKNRVVSAEAQRMI</sequence>
<evidence type="ECO:0000256" key="1">
    <source>
        <dbReference type="ARBA" id="ARBA00012528"/>
    </source>
</evidence>
<dbReference type="EC" id="2.7.7.65" evidence="1"/>
<proteinExistence type="predicted"/>
<dbReference type="InterPro" id="IPR050469">
    <property type="entry name" value="Diguanylate_Cyclase"/>
</dbReference>
<accession>A0A3G9GKC4</accession>
<gene>
    <name evidence="5" type="ORF">DLM_2911</name>
</gene>
<evidence type="ECO:0000313" key="6">
    <source>
        <dbReference type="Proteomes" id="UP000198290"/>
    </source>
</evidence>
<dbReference type="Pfam" id="PF00990">
    <property type="entry name" value="GGDEF"/>
    <property type="match status" value="1"/>
</dbReference>
<dbReference type="SMART" id="SM00267">
    <property type="entry name" value="GGDEF"/>
    <property type="match status" value="1"/>
</dbReference>
<dbReference type="CDD" id="cd01949">
    <property type="entry name" value="GGDEF"/>
    <property type="match status" value="1"/>
</dbReference>
<feature type="domain" description="GGDEF" evidence="4">
    <location>
        <begin position="470"/>
        <end position="602"/>
    </location>
</feature>
<dbReference type="KEGG" id="amah:DLM_2911"/>
<dbReference type="InterPro" id="IPR043128">
    <property type="entry name" value="Rev_trsase/Diguanyl_cyclase"/>
</dbReference>
<dbReference type="PANTHER" id="PTHR45138:SF9">
    <property type="entry name" value="DIGUANYLATE CYCLASE DGCM-RELATED"/>
    <property type="match status" value="1"/>
</dbReference>
<evidence type="ECO:0000259" key="4">
    <source>
        <dbReference type="PROSITE" id="PS50887"/>
    </source>
</evidence>
<dbReference type="NCBIfam" id="TIGR00254">
    <property type="entry name" value="GGDEF"/>
    <property type="match status" value="1"/>
</dbReference>
<evidence type="ECO:0000256" key="2">
    <source>
        <dbReference type="ARBA" id="ARBA00034247"/>
    </source>
</evidence>
<keyword evidence="6" id="KW-1185">Reference proteome</keyword>
<keyword evidence="3" id="KW-0175">Coiled coil</keyword>
<comment type="catalytic activity">
    <reaction evidence="2">
        <text>2 GTP = 3',3'-c-di-GMP + 2 diphosphate</text>
        <dbReference type="Rhea" id="RHEA:24898"/>
        <dbReference type="ChEBI" id="CHEBI:33019"/>
        <dbReference type="ChEBI" id="CHEBI:37565"/>
        <dbReference type="ChEBI" id="CHEBI:58805"/>
        <dbReference type="EC" id="2.7.7.65"/>
    </reaction>
</comment>
<dbReference type="AlphaFoldDB" id="A0A3G9GKC4"/>
<evidence type="ECO:0000256" key="3">
    <source>
        <dbReference type="SAM" id="Coils"/>
    </source>
</evidence>
<dbReference type="GO" id="GO:0052621">
    <property type="term" value="F:diguanylate cyclase activity"/>
    <property type="evidence" value="ECO:0007669"/>
    <property type="project" value="UniProtKB-EC"/>
</dbReference>
<reference evidence="6" key="1">
    <citation type="journal article" date="2017" name="Biotechnol. Biofuels">
        <title>Evaluation of environmental bacterial communities as a factor affecting the growth of duckweed Lemna minor.</title>
        <authorList>
            <person name="Ishizawa H."/>
            <person name="Kuroda M."/>
            <person name="Morikawa M."/>
            <person name="Ike M."/>
        </authorList>
    </citation>
    <scope>NUCLEOTIDE SEQUENCE [LARGE SCALE GENOMIC DNA]</scope>
    <source>
        <strain evidence="6">H3</strain>
    </source>
</reference>
<dbReference type="FunFam" id="3.30.70.270:FF:000001">
    <property type="entry name" value="Diguanylate cyclase domain protein"/>
    <property type="match status" value="1"/>
</dbReference>
<reference evidence="5 6" key="2">
    <citation type="journal article" date="2017" name="Genome Announc.">
        <title>Draft genome sequence of Aquitalea magnusonii strain H3, a plant growth-promoting bacterium of duckweed Lemna minor.</title>
        <authorList>
            <person name="Ishizawa H."/>
            <person name="Kuroda M."/>
            <person name="Ike M."/>
        </authorList>
    </citation>
    <scope>NUCLEOTIDE SEQUENCE [LARGE SCALE GENOMIC DNA]</scope>
    <source>
        <strain evidence="5 6">H3</strain>
    </source>
</reference>
<dbReference type="STRING" id="332411.VI06_13920"/>
<dbReference type="PROSITE" id="PS50887">
    <property type="entry name" value="GGDEF"/>
    <property type="match status" value="1"/>
</dbReference>
<dbReference type="InterPro" id="IPR000160">
    <property type="entry name" value="GGDEF_dom"/>
</dbReference>
<evidence type="ECO:0000313" key="5">
    <source>
        <dbReference type="EMBL" id="BBF86512.1"/>
    </source>
</evidence>
<organism evidence="5 6">
    <name type="scientific">Aquitalea magnusonii</name>
    <dbReference type="NCBI Taxonomy" id="332411"/>
    <lineage>
        <taxon>Bacteria</taxon>
        <taxon>Pseudomonadati</taxon>
        <taxon>Pseudomonadota</taxon>
        <taxon>Betaproteobacteria</taxon>
        <taxon>Neisseriales</taxon>
        <taxon>Chromobacteriaceae</taxon>
        <taxon>Aquitalea</taxon>
    </lineage>
</organism>
<dbReference type="EMBL" id="AP018823">
    <property type="protein sequence ID" value="BBF86512.1"/>
    <property type="molecule type" value="Genomic_DNA"/>
</dbReference>
<protein>
    <recommendedName>
        <fullName evidence="1">diguanylate cyclase</fullName>
        <ecNumber evidence="1">2.7.7.65</ecNumber>
    </recommendedName>
</protein>
<reference evidence="6" key="3">
    <citation type="journal article" date="2017" name="Plant Physiol. Biochem.">
        <title>Differential oxidative and antioxidative response of duckweed Lemna minor toward plant growth promoting/inhibiting bacteria.</title>
        <authorList>
            <person name="Ishizawa H."/>
            <person name="Kuroda M."/>
            <person name="Morikawa M."/>
            <person name="Ike M."/>
        </authorList>
    </citation>
    <scope>NUCLEOTIDE SEQUENCE [LARGE SCALE GENOMIC DNA]</scope>
    <source>
        <strain evidence="6">H3</strain>
    </source>
</reference>
<dbReference type="Proteomes" id="UP000198290">
    <property type="component" value="Chromosome"/>
</dbReference>
<name>A0A3G9GKC4_9NEIS</name>
<dbReference type="InterPro" id="IPR029787">
    <property type="entry name" value="Nucleotide_cyclase"/>
</dbReference>
<dbReference type="SUPFAM" id="SSF55073">
    <property type="entry name" value="Nucleotide cyclase"/>
    <property type="match status" value="1"/>
</dbReference>
<dbReference type="Gene3D" id="3.30.70.270">
    <property type="match status" value="1"/>
</dbReference>
<feature type="coiled-coil region" evidence="3">
    <location>
        <begin position="405"/>
        <end position="446"/>
    </location>
</feature>